<keyword evidence="3" id="KW-0479">Metal-binding</keyword>
<dbReference type="GO" id="GO:0046872">
    <property type="term" value="F:metal ion binding"/>
    <property type="evidence" value="ECO:0007669"/>
    <property type="project" value="UniProtKB-KW"/>
</dbReference>
<dbReference type="Pfam" id="PF00107">
    <property type="entry name" value="ADH_zinc_N"/>
    <property type="match status" value="2"/>
</dbReference>
<comment type="caution">
    <text evidence="8">The sequence shown here is derived from an EMBL/GenBank/DDBJ whole genome shotgun (WGS) entry which is preliminary data.</text>
</comment>
<gene>
    <name evidence="8" type="ORF">BDN70DRAFT_921024</name>
</gene>
<comment type="similarity">
    <text evidence="2">Belongs to the zinc-containing alcohol dehydrogenase family.</text>
</comment>
<dbReference type="PANTHER" id="PTHR43161:SF25">
    <property type="entry name" value="ALCOHOL DEHYDROGENASE, PUTATIVE (AFU_ORTHOLOGUE AFUA_1G14390)-RELATED"/>
    <property type="match status" value="1"/>
</dbReference>
<reference evidence="8" key="1">
    <citation type="submission" date="2020-11" db="EMBL/GenBank/DDBJ databases">
        <authorList>
            <consortium name="DOE Joint Genome Institute"/>
            <person name="Ahrendt S."/>
            <person name="Riley R."/>
            <person name="Andreopoulos W."/>
            <person name="Labutti K."/>
            <person name="Pangilinan J."/>
            <person name="Ruiz-Duenas F.J."/>
            <person name="Barrasa J.M."/>
            <person name="Sanchez-Garcia M."/>
            <person name="Camarero S."/>
            <person name="Miyauchi S."/>
            <person name="Serrano A."/>
            <person name="Linde D."/>
            <person name="Babiker R."/>
            <person name="Drula E."/>
            <person name="Ayuso-Fernandez I."/>
            <person name="Pacheco R."/>
            <person name="Padilla G."/>
            <person name="Ferreira P."/>
            <person name="Barriuso J."/>
            <person name="Kellner H."/>
            <person name="Castanera R."/>
            <person name="Alfaro M."/>
            <person name="Ramirez L."/>
            <person name="Pisabarro A.G."/>
            <person name="Kuo A."/>
            <person name="Tritt A."/>
            <person name="Lipzen A."/>
            <person name="He G."/>
            <person name="Yan M."/>
            <person name="Ng V."/>
            <person name="Cullen D."/>
            <person name="Martin F."/>
            <person name="Rosso M.-N."/>
            <person name="Henrissat B."/>
            <person name="Hibbett D."/>
            <person name="Martinez A.T."/>
            <person name="Grigoriev I.V."/>
        </authorList>
    </citation>
    <scope>NUCLEOTIDE SEQUENCE</scope>
    <source>
        <strain evidence="8">CIRM-BRFM 674</strain>
    </source>
</reference>
<comment type="cofactor">
    <cofactor evidence="1">
        <name>Zn(2+)</name>
        <dbReference type="ChEBI" id="CHEBI:29105"/>
    </cofactor>
</comment>
<dbReference type="Gene3D" id="3.90.180.10">
    <property type="entry name" value="Medium-chain alcohol dehydrogenases, catalytic domain"/>
    <property type="match status" value="1"/>
</dbReference>
<keyword evidence="9" id="KW-1185">Reference proteome</keyword>
<dbReference type="Gene3D" id="3.40.50.720">
    <property type="entry name" value="NAD(P)-binding Rossmann-like Domain"/>
    <property type="match status" value="2"/>
</dbReference>
<dbReference type="AlphaFoldDB" id="A0A9P5Z2R9"/>
<dbReference type="InterPro" id="IPR045306">
    <property type="entry name" value="SDH-like"/>
</dbReference>
<dbReference type="EMBL" id="MU155206">
    <property type="protein sequence ID" value="KAF9479786.1"/>
    <property type="molecule type" value="Genomic_DNA"/>
</dbReference>
<evidence type="ECO:0000256" key="1">
    <source>
        <dbReference type="ARBA" id="ARBA00001947"/>
    </source>
</evidence>
<dbReference type="Pfam" id="PF08240">
    <property type="entry name" value="ADH_N"/>
    <property type="match status" value="1"/>
</dbReference>
<dbReference type="CDD" id="cd05285">
    <property type="entry name" value="sorbitol_DH"/>
    <property type="match status" value="1"/>
</dbReference>
<dbReference type="SUPFAM" id="SSF50129">
    <property type="entry name" value="GroES-like"/>
    <property type="match status" value="1"/>
</dbReference>
<dbReference type="Proteomes" id="UP000807469">
    <property type="component" value="Unassembled WGS sequence"/>
</dbReference>
<sequence length="468" mass="49297">MSPSASTAAVLYGPRDIRIVNRQIWSPTDGHAQVHVVSTGLCGSDLHYYTHGRNGDFAVRAPLVLGHESAGIVTAVSSKVSGLRVGQRVAIEAGISCRACSFCESGRYNLCRNMRFCSSAARYPHLDGTLQSRMNHPAHVLHPLPDDVSFELAALAEPLSVLIHASRRCALGSSPHPESVLVFGVGAIGLLACALAKHRGARRVVAVDINPVRLEFAKKNGFADDVYCLPSPTPAAAAAPLVDPCCSITRPSPTTTTSTSSSPASSPASSGSSTPSSTTTAATSIASSAPSSQAPSQPTPTTAETHLLKAQHSSQAMLQHFASPDGFDVVFECTGAESAIQMSIYSAITGGRVMLIGMGTRAAYIPVASFATREVDVRGSFRYAGTYAEALELLSESSPKSKGLERVDGAVVVGERQSLPEMVKKLVTHRFKLEDTAKAFEMLARGVDDQGRLVLKVIVEGEGVQEEI</sequence>
<proteinExistence type="inferred from homology"/>
<evidence type="ECO:0000256" key="5">
    <source>
        <dbReference type="ARBA" id="ARBA00023002"/>
    </source>
</evidence>
<accession>A0A9P5Z2R9</accession>
<dbReference type="InterPro" id="IPR013149">
    <property type="entry name" value="ADH-like_C"/>
</dbReference>
<evidence type="ECO:0000313" key="8">
    <source>
        <dbReference type="EMBL" id="KAF9479786.1"/>
    </source>
</evidence>
<evidence type="ECO:0000256" key="4">
    <source>
        <dbReference type="ARBA" id="ARBA00022833"/>
    </source>
</evidence>
<dbReference type="SUPFAM" id="SSF51735">
    <property type="entry name" value="NAD(P)-binding Rossmann-fold domains"/>
    <property type="match status" value="1"/>
</dbReference>
<protein>
    <submittedName>
        <fullName evidence="8">GroES-like protein</fullName>
    </submittedName>
</protein>
<dbReference type="InterPro" id="IPR013154">
    <property type="entry name" value="ADH-like_N"/>
</dbReference>
<evidence type="ECO:0000256" key="6">
    <source>
        <dbReference type="SAM" id="MobiDB-lite"/>
    </source>
</evidence>
<organism evidence="8 9">
    <name type="scientific">Pholiota conissans</name>
    <dbReference type="NCBI Taxonomy" id="109636"/>
    <lineage>
        <taxon>Eukaryota</taxon>
        <taxon>Fungi</taxon>
        <taxon>Dikarya</taxon>
        <taxon>Basidiomycota</taxon>
        <taxon>Agaricomycotina</taxon>
        <taxon>Agaricomycetes</taxon>
        <taxon>Agaricomycetidae</taxon>
        <taxon>Agaricales</taxon>
        <taxon>Agaricineae</taxon>
        <taxon>Strophariaceae</taxon>
        <taxon>Pholiota</taxon>
    </lineage>
</organism>
<dbReference type="InterPro" id="IPR011032">
    <property type="entry name" value="GroES-like_sf"/>
</dbReference>
<feature type="compositionally biased region" description="Low complexity" evidence="6">
    <location>
        <begin position="251"/>
        <end position="303"/>
    </location>
</feature>
<keyword evidence="5" id="KW-0560">Oxidoreductase</keyword>
<feature type="domain" description="Enoyl reductase (ER)" evidence="7">
    <location>
        <begin position="13"/>
        <end position="455"/>
    </location>
</feature>
<feature type="region of interest" description="Disordered" evidence="6">
    <location>
        <begin position="251"/>
        <end position="304"/>
    </location>
</feature>
<dbReference type="GO" id="GO:0003939">
    <property type="term" value="F:L-iditol 2-dehydrogenase (NAD+) activity"/>
    <property type="evidence" value="ECO:0007669"/>
    <property type="project" value="TreeGrafter"/>
</dbReference>
<keyword evidence="4" id="KW-0862">Zinc</keyword>
<evidence type="ECO:0000256" key="3">
    <source>
        <dbReference type="ARBA" id="ARBA00022723"/>
    </source>
</evidence>
<dbReference type="SMART" id="SM00829">
    <property type="entry name" value="PKS_ER"/>
    <property type="match status" value="1"/>
</dbReference>
<evidence type="ECO:0000313" key="9">
    <source>
        <dbReference type="Proteomes" id="UP000807469"/>
    </source>
</evidence>
<dbReference type="InterPro" id="IPR036291">
    <property type="entry name" value="NAD(P)-bd_dom_sf"/>
</dbReference>
<dbReference type="GO" id="GO:0006062">
    <property type="term" value="P:sorbitol catabolic process"/>
    <property type="evidence" value="ECO:0007669"/>
    <property type="project" value="TreeGrafter"/>
</dbReference>
<dbReference type="OrthoDB" id="5363962at2759"/>
<dbReference type="PANTHER" id="PTHR43161">
    <property type="entry name" value="SORBITOL DEHYDROGENASE"/>
    <property type="match status" value="1"/>
</dbReference>
<evidence type="ECO:0000256" key="2">
    <source>
        <dbReference type="ARBA" id="ARBA00008072"/>
    </source>
</evidence>
<evidence type="ECO:0000259" key="7">
    <source>
        <dbReference type="SMART" id="SM00829"/>
    </source>
</evidence>
<name>A0A9P5Z2R9_9AGAR</name>
<dbReference type="InterPro" id="IPR020843">
    <property type="entry name" value="ER"/>
</dbReference>